<feature type="transmembrane region" description="Helical" evidence="8">
    <location>
        <begin position="1164"/>
        <end position="1183"/>
    </location>
</feature>
<dbReference type="PROSITE" id="PS50893">
    <property type="entry name" value="ABC_TRANSPORTER_2"/>
    <property type="match status" value="1"/>
</dbReference>
<feature type="transmembrane region" description="Helical" evidence="8">
    <location>
        <begin position="845"/>
        <end position="863"/>
    </location>
</feature>
<evidence type="ECO:0000256" key="2">
    <source>
        <dbReference type="ARBA" id="ARBA00022448"/>
    </source>
</evidence>
<dbReference type="AlphaFoldDB" id="A0AAT9FR00"/>
<evidence type="ECO:0000256" key="3">
    <source>
        <dbReference type="ARBA" id="ARBA00022692"/>
    </source>
</evidence>
<keyword evidence="6 8" id="KW-1133">Transmembrane helix</keyword>
<dbReference type="SMART" id="SM00382">
    <property type="entry name" value="AAA"/>
    <property type="match status" value="1"/>
</dbReference>
<feature type="transmembrane region" description="Helical" evidence="8">
    <location>
        <begin position="923"/>
        <end position="944"/>
    </location>
</feature>
<keyword evidence="7 8" id="KW-0472">Membrane</keyword>
<keyword evidence="3 8" id="KW-0812">Transmembrane</keyword>
<dbReference type="KEGG" id="osu:NT6N_33510"/>
<evidence type="ECO:0000256" key="4">
    <source>
        <dbReference type="ARBA" id="ARBA00022741"/>
    </source>
</evidence>
<dbReference type="Pfam" id="PF01061">
    <property type="entry name" value="ABC2_membrane"/>
    <property type="match status" value="1"/>
</dbReference>
<dbReference type="GO" id="GO:0140359">
    <property type="term" value="F:ABC-type transporter activity"/>
    <property type="evidence" value="ECO:0007669"/>
    <property type="project" value="InterPro"/>
</dbReference>
<comment type="subcellular location">
    <subcellularLocation>
        <location evidence="1">Membrane</location>
        <topology evidence="1">Multi-pass membrane protein</topology>
    </subcellularLocation>
</comment>
<dbReference type="PANTHER" id="PTHR48041:SF139">
    <property type="entry name" value="PROTEIN SCARLET"/>
    <property type="match status" value="1"/>
</dbReference>
<evidence type="ECO:0000313" key="10">
    <source>
        <dbReference type="EMBL" id="BDS08311.1"/>
    </source>
</evidence>
<feature type="transmembrane region" description="Helical" evidence="8">
    <location>
        <begin position="951"/>
        <end position="971"/>
    </location>
</feature>
<protein>
    <recommendedName>
        <fullName evidence="9">ABC transporter domain-containing protein</fullName>
    </recommendedName>
</protein>
<evidence type="ECO:0000256" key="7">
    <source>
        <dbReference type="ARBA" id="ARBA00023136"/>
    </source>
</evidence>
<evidence type="ECO:0000259" key="9">
    <source>
        <dbReference type="PROSITE" id="PS50893"/>
    </source>
</evidence>
<organism evidence="10">
    <name type="scientific">Oceaniferula spumae</name>
    <dbReference type="NCBI Taxonomy" id="2979115"/>
    <lineage>
        <taxon>Bacteria</taxon>
        <taxon>Pseudomonadati</taxon>
        <taxon>Verrucomicrobiota</taxon>
        <taxon>Verrucomicrobiia</taxon>
        <taxon>Verrucomicrobiales</taxon>
        <taxon>Verrucomicrobiaceae</taxon>
        <taxon>Oceaniferula</taxon>
    </lineage>
</organism>
<dbReference type="InterPro" id="IPR050352">
    <property type="entry name" value="ABCG_transporters"/>
</dbReference>
<dbReference type="SUPFAM" id="SSF52540">
    <property type="entry name" value="P-loop containing nucleoside triphosphate hydrolases"/>
    <property type="match status" value="1"/>
</dbReference>
<dbReference type="Gene3D" id="3.40.50.300">
    <property type="entry name" value="P-loop containing nucleotide triphosphate hydrolases"/>
    <property type="match status" value="1"/>
</dbReference>
<dbReference type="InterPro" id="IPR003593">
    <property type="entry name" value="AAA+_ATPase"/>
</dbReference>
<dbReference type="Pfam" id="PF00005">
    <property type="entry name" value="ABC_tran"/>
    <property type="match status" value="1"/>
</dbReference>
<dbReference type="EMBL" id="AP026866">
    <property type="protein sequence ID" value="BDS08311.1"/>
    <property type="molecule type" value="Genomic_DNA"/>
</dbReference>
<sequence length="1189" mass="132402">MLALPPIPDQPVLVAAPEDQAPRKKPLISRWLENVPFLRQFSPTAPGGMRHTGGLVDVFASFAALDNRVDRAEAEVALDLLRHAFPEADHGWLARRLHRALASPQPPERVAKSLRNELDTDDCVSLGLQLHLLVIASGSAYRGKEAFTKVMRSLNAEEIGTAIVEEMEGKRASAPLPFDKVHFGTSEDADVQLPSQGREFSFCAYRSKDLILIRNTGKEPVWISGSSLAGGQCIRLRPHQSIGLPDWTLAAEDISFFLNSARTGHRRTLYINESDNQLTAERVRSRQSTIRLDFGLNVRVEALVETEMKLSTGELLKPGTVYDLPAQDYILLANGTEASLEGLRKQAMEAGSRFRMDAGRQECLVSNDPAALKRGDVLLSPGLARRVVLKIKFDPQTATGHLHIISAERVVMVNGQPIRSRGKLVDGSLIRLSPNQAVRCRFSESLLDEERTVIRELNVESLNHKFGTDTVLDNVEFSVKRGEMLCIMGPSGSGKSTLLATLAGHLKPSRGYVRLNNVSLYHNRTRLAPFIASMPQEEALNPQLTVREHLKHASMIRRPHLGHAEHAKRVDSILAELALQPLARRRVGSPGDKTISGGERGRLNLGLDLGSPAEIFLFDEPISGLSSKDSEHVAETLHALSRDNIVIASLHRPGARVLRLFDKVLLLDKGGRVAFFGSPTAMGNYFSEASKEFNILTPKRLKAQQIGGADFVFDVLETPLHGMAGREGGGVRRFPPTFWQERFEGSQLVDDVARGDLPAQSQLGSVPLSEDHMAVPTRSKRQRIFEWERLFRTHFHRTMLSKFRNKGTIYSILLEAPLLALLIGITLRASPEGPYSFHSGLHLPVYIFLTVTIGMFLGLTNSATEILRDFPVLRRERNCRTGTILYVGAKFLALSIVAALQCAIYTWIGHEMLDIYGMFTTHWMWMTLTALCGTAMALVVSSLVTTERAALSAVPLLLVPQLLLAGALVSFDEMNRGMFQGAAKARAAGAEPFPARFMPLRYAYEGMIVSQATDNPFEHERRKVQRSIDPLKEVGEKRLAGDLTQELTPKQSERLNVLKESLRRLMAAESTDAESAKSLGWKLSNAGRNKTMDQLLEIPPYPEDESIETRPVRDFFVNNRTDLLVSKSEIDRVDYRQQFKRSIFLAEWKYWFGFTSKTTQACSWIIGGCIVFCLLLTTLFLHVRNHRTR</sequence>
<feature type="domain" description="ABC transporter" evidence="9">
    <location>
        <begin position="457"/>
        <end position="694"/>
    </location>
</feature>
<dbReference type="InterPro" id="IPR027417">
    <property type="entry name" value="P-loop_NTPase"/>
</dbReference>
<evidence type="ECO:0000256" key="8">
    <source>
        <dbReference type="SAM" id="Phobius"/>
    </source>
</evidence>
<evidence type="ECO:0000256" key="1">
    <source>
        <dbReference type="ARBA" id="ARBA00004141"/>
    </source>
</evidence>
<evidence type="ECO:0000256" key="6">
    <source>
        <dbReference type="ARBA" id="ARBA00022989"/>
    </source>
</evidence>
<dbReference type="InterPro" id="IPR003439">
    <property type="entry name" value="ABC_transporter-like_ATP-bd"/>
</dbReference>
<dbReference type="InterPro" id="IPR013525">
    <property type="entry name" value="ABC2_TM"/>
</dbReference>
<reference evidence="10" key="1">
    <citation type="submission" date="2024-07" db="EMBL/GenBank/DDBJ databases">
        <title>Complete genome sequence of Verrucomicrobiaceae bacterium NT6N.</title>
        <authorList>
            <person name="Huang C."/>
            <person name="Takami H."/>
            <person name="Hamasaki K."/>
        </authorList>
    </citation>
    <scope>NUCLEOTIDE SEQUENCE</scope>
    <source>
        <strain evidence="10">NT6N</strain>
    </source>
</reference>
<evidence type="ECO:0000256" key="5">
    <source>
        <dbReference type="ARBA" id="ARBA00022840"/>
    </source>
</evidence>
<proteinExistence type="predicted"/>
<keyword evidence="4" id="KW-0547">Nucleotide-binding</keyword>
<gene>
    <name evidence="10" type="ORF">NT6N_33510</name>
</gene>
<dbReference type="PANTHER" id="PTHR48041">
    <property type="entry name" value="ABC TRANSPORTER G FAMILY MEMBER 28"/>
    <property type="match status" value="1"/>
</dbReference>
<dbReference type="GO" id="GO:0005524">
    <property type="term" value="F:ATP binding"/>
    <property type="evidence" value="ECO:0007669"/>
    <property type="project" value="UniProtKB-KW"/>
</dbReference>
<keyword evidence="5" id="KW-0067">ATP-binding</keyword>
<dbReference type="GO" id="GO:0016887">
    <property type="term" value="F:ATP hydrolysis activity"/>
    <property type="evidence" value="ECO:0007669"/>
    <property type="project" value="InterPro"/>
</dbReference>
<dbReference type="GO" id="GO:0016020">
    <property type="term" value="C:membrane"/>
    <property type="evidence" value="ECO:0007669"/>
    <property type="project" value="UniProtKB-SubCell"/>
</dbReference>
<keyword evidence="2" id="KW-0813">Transport</keyword>
<name>A0AAT9FR00_9BACT</name>
<feature type="transmembrane region" description="Helical" evidence="8">
    <location>
        <begin position="884"/>
        <end position="908"/>
    </location>
</feature>
<accession>A0AAT9FR00</accession>